<keyword evidence="1" id="KW-0472">Membrane</keyword>
<keyword evidence="1" id="KW-1133">Transmembrane helix</keyword>
<keyword evidence="1" id="KW-0812">Transmembrane</keyword>
<organism evidence="2 3">
    <name type="scientific">Arthrobacter gyeryongensis</name>
    <dbReference type="NCBI Taxonomy" id="1650592"/>
    <lineage>
        <taxon>Bacteria</taxon>
        <taxon>Bacillati</taxon>
        <taxon>Actinomycetota</taxon>
        <taxon>Actinomycetes</taxon>
        <taxon>Micrococcales</taxon>
        <taxon>Micrococcaceae</taxon>
        <taxon>Arthrobacter</taxon>
    </lineage>
</organism>
<feature type="transmembrane region" description="Helical" evidence="1">
    <location>
        <begin position="166"/>
        <end position="188"/>
    </location>
</feature>
<feature type="transmembrane region" description="Helical" evidence="1">
    <location>
        <begin position="21"/>
        <end position="42"/>
    </location>
</feature>
<evidence type="ECO:0008006" key="4">
    <source>
        <dbReference type="Google" id="ProtNLM"/>
    </source>
</evidence>
<evidence type="ECO:0000313" key="3">
    <source>
        <dbReference type="Proteomes" id="UP001500200"/>
    </source>
</evidence>
<name>A0ABP9S1K1_9MICC</name>
<evidence type="ECO:0000256" key="1">
    <source>
        <dbReference type="SAM" id="Phobius"/>
    </source>
</evidence>
<accession>A0ABP9S1K1</accession>
<dbReference type="Proteomes" id="UP001500200">
    <property type="component" value="Unassembled WGS sequence"/>
</dbReference>
<keyword evidence="3" id="KW-1185">Reference proteome</keyword>
<dbReference type="RefSeq" id="WP_345447502.1">
    <property type="nucleotide sequence ID" value="NZ_BAABKK010000003.1"/>
</dbReference>
<gene>
    <name evidence="2" type="ORF">GCM10023346_03820</name>
</gene>
<reference evidence="3" key="1">
    <citation type="journal article" date="2019" name="Int. J. Syst. Evol. Microbiol.">
        <title>The Global Catalogue of Microorganisms (GCM) 10K type strain sequencing project: providing services to taxonomists for standard genome sequencing and annotation.</title>
        <authorList>
            <consortium name="The Broad Institute Genomics Platform"/>
            <consortium name="The Broad Institute Genome Sequencing Center for Infectious Disease"/>
            <person name="Wu L."/>
            <person name="Ma J."/>
        </authorList>
    </citation>
    <scope>NUCLEOTIDE SEQUENCE [LARGE SCALE GENOMIC DNA]</scope>
    <source>
        <strain evidence="3">JCM 18514</strain>
    </source>
</reference>
<proteinExistence type="predicted"/>
<evidence type="ECO:0000313" key="2">
    <source>
        <dbReference type="EMBL" id="GAA5189394.1"/>
    </source>
</evidence>
<protein>
    <recommendedName>
        <fullName evidence="4">Yip1 domain-containing protein</fullName>
    </recommendedName>
</protein>
<dbReference type="EMBL" id="BAABKK010000003">
    <property type="protein sequence ID" value="GAA5189394.1"/>
    <property type="molecule type" value="Genomic_DNA"/>
</dbReference>
<feature type="transmembrane region" description="Helical" evidence="1">
    <location>
        <begin position="62"/>
        <end position="85"/>
    </location>
</feature>
<sequence>MTSTSPKTSDQPTRQSLKKANPVWIICLLLAYTAAAQFAVRLGIERLVTENAEVNQFSSQEVLLTFLRVGVIVWSVLASFLQALILRLIYKGIVKGHGPTLGTSWFWVLLGQIPFMATVLIMGLFLQPEAIGLLGQAWVRILFGTIAAAIYVAAAKRIFDATNGRLAILFVIVATVNSVLLVSGSSALNT</sequence>
<comment type="caution">
    <text evidence="2">The sequence shown here is derived from an EMBL/GenBank/DDBJ whole genome shotgun (WGS) entry which is preliminary data.</text>
</comment>
<feature type="transmembrane region" description="Helical" evidence="1">
    <location>
        <begin position="105"/>
        <end position="125"/>
    </location>
</feature>
<feature type="transmembrane region" description="Helical" evidence="1">
    <location>
        <begin position="137"/>
        <end position="154"/>
    </location>
</feature>